<sequence length="306" mass="34311">MSLEEQFRSFSTSIYPTTEEIIENNASVLYKRKKFFLEDLRRIFKGIGYILIVLAYLRDISMFRFIIRGFAQFSISNPYPVPSPNVILSDENKRAMAKFLLLGVFASNLFCFVCHLIWGAYKIAPQVSLSAEVNSAHGFLAEGNSNEYDVTQGAGSGVLNMLYGGLTIQFIGERLPYSRLELLVLDFFIFVVQITYHGLMCVVDDSKILQAMKKNSNGDNHEEENYISPALRDDGYNGNVDLLSLDIISNVKKVLKYEHKFQMIGINFATRRAAGDLTVEGLGNENVNNTSRPNEPVTIPGAFPGV</sequence>
<name>A0A9P0W186_9ASCO</name>
<dbReference type="GO" id="GO:0044695">
    <property type="term" value="C:Dsc E3 ubiquitin ligase complex"/>
    <property type="evidence" value="ECO:0007669"/>
    <property type="project" value="InterPro"/>
</dbReference>
<evidence type="ECO:0000259" key="3">
    <source>
        <dbReference type="Pfam" id="PF08508"/>
    </source>
</evidence>
<keyword evidence="2" id="KW-0812">Transmembrane</keyword>
<dbReference type="Pfam" id="PF08508">
    <property type="entry name" value="DUF1746"/>
    <property type="match status" value="2"/>
</dbReference>
<dbReference type="PANTHER" id="PTHR39405:SF1">
    <property type="entry name" value="DSC E3 UBIQUITIN LIGASE COMPLEX SUBUNIT 4"/>
    <property type="match status" value="1"/>
</dbReference>
<feature type="transmembrane region" description="Helical" evidence="2">
    <location>
        <begin position="46"/>
        <end position="67"/>
    </location>
</feature>
<gene>
    <name evidence="4" type="ORF">CLIB1423_26S00496</name>
</gene>
<keyword evidence="2" id="KW-1133">Transmembrane helix</keyword>
<feature type="region of interest" description="Disordered" evidence="1">
    <location>
        <begin position="285"/>
        <end position="306"/>
    </location>
</feature>
<evidence type="ECO:0000313" key="4">
    <source>
        <dbReference type="EMBL" id="CAH2355424.1"/>
    </source>
</evidence>
<organism evidence="4 5">
    <name type="scientific">[Candida] railenensis</name>
    <dbReference type="NCBI Taxonomy" id="45579"/>
    <lineage>
        <taxon>Eukaryota</taxon>
        <taxon>Fungi</taxon>
        <taxon>Dikarya</taxon>
        <taxon>Ascomycota</taxon>
        <taxon>Saccharomycotina</taxon>
        <taxon>Pichiomycetes</taxon>
        <taxon>Debaryomycetaceae</taxon>
        <taxon>Kurtzmaniella</taxon>
    </lineage>
</organism>
<protein>
    <recommendedName>
        <fullName evidence="3">DUF1746 domain-containing protein</fullName>
    </recommendedName>
</protein>
<dbReference type="PANTHER" id="PTHR39405">
    <property type="entry name" value="DSC E3 UBIQUITIN LIGASE COMPLEX SUBUNIT 4"/>
    <property type="match status" value="1"/>
</dbReference>
<evidence type="ECO:0000313" key="5">
    <source>
        <dbReference type="Proteomes" id="UP000837801"/>
    </source>
</evidence>
<dbReference type="EMBL" id="CAKXYY010000026">
    <property type="protein sequence ID" value="CAH2355424.1"/>
    <property type="molecule type" value="Genomic_DNA"/>
</dbReference>
<dbReference type="OrthoDB" id="5428737at2759"/>
<feature type="transmembrane region" description="Helical" evidence="2">
    <location>
        <begin position="99"/>
        <end position="121"/>
    </location>
</feature>
<accession>A0A9P0W186</accession>
<keyword evidence="5" id="KW-1185">Reference proteome</keyword>
<keyword evidence="2" id="KW-0472">Membrane</keyword>
<comment type="caution">
    <text evidence="4">The sequence shown here is derived from an EMBL/GenBank/DDBJ whole genome shotgun (WGS) entry which is preliminary data.</text>
</comment>
<dbReference type="GO" id="GO:0032933">
    <property type="term" value="P:SREBP signaling pathway"/>
    <property type="evidence" value="ECO:0007669"/>
    <property type="project" value="InterPro"/>
</dbReference>
<dbReference type="InterPro" id="IPR013715">
    <property type="entry name" value="DUF1746"/>
</dbReference>
<proteinExistence type="predicted"/>
<feature type="domain" description="DUF1746" evidence="3">
    <location>
        <begin position="160"/>
        <end position="195"/>
    </location>
</feature>
<dbReference type="Proteomes" id="UP000837801">
    <property type="component" value="Unassembled WGS sequence"/>
</dbReference>
<evidence type="ECO:0000256" key="2">
    <source>
        <dbReference type="SAM" id="Phobius"/>
    </source>
</evidence>
<reference evidence="4" key="1">
    <citation type="submission" date="2022-03" db="EMBL/GenBank/DDBJ databases">
        <authorList>
            <person name="Legras J.-L."/>
            <person name="Devillers H."/>
            <person name="Grondin C."/>
        </authorList>
    </citation>
    <scope>NUCLEOTIDE SEQUENCE</scope>
    <source>
        <strain evidence="4">CLIB 1423</strain>
    </source>
</reference>
<dbReference type="GO" id="GO:0005783">
    <property type="term" value="C:endoplasmic reticulum"/>
    <property type="evidence" value="ECO:0007669"/>
    <property type="project" value="TreeGrafter"/>
</dbReference>
<dbReference type="AlphaFoldDB" id="A0A9P0W186"/>
<dbReference type="InterPro" id="IPR038967">
    <property type="entry name" value="Dsc4-like"/>
</dbReference>
<evidence type="ECO:0000256" key="1">
    <source>
        <dbReference type="SAM" id="MobiDB-lite"/>
    </source>
</evidence>
<feature type="domain" description="DUF1746" evidence="3">
    <location>
        <begin position="47"/>
        <end position="123"/>
    </location>
</feature>